<dbReference type="InterPro" id="IPR017946">
    <property type="entry name" value="PLC-like_Pdiesterase_TIM-brl"/>
</dbReference>
<proteinExistence type="predicted"/>
<accession>A0A386PP78</accession>
<dbReference type="GO" id="GO:0006629">
    <property type="term" value="P:lipid metabolic process"/>
    <property type="evidence" value="ECO:0007669"/>
    <property type="project" value="InterPro"/>
</dbReference>
<dbReference type="SUPFAM" id="SSF51695">
    <property type="entry name" value="PLC-like phosphodiesterases"/>
    <property type="match status" value="1"/>
</dbReference>
<dbReference type="GO" id="GO:0008081">
    <property type="term" value="F:phosphoric diester hydrolase activity"/>
    <property type="evidence" value="ECO:0007669"/>
    <property type="project" value="InterPro"/>
</dbReference>
<dbReference type="Pfam" id="PF03009">
    <property type="entry name" value="GDPD"/>
    <property type="match status" value="1"/>
</dbReference>
<reference evidence="3" key="1">
    <citation type="submission" date="2018-08" db="EMBL/GenBank/DDBJ databases">
        <title>Genome of Lactobacillus sp. HBUAS52074.</title>
        <authorList>
            <person name="Guo Z."/>
            <person name="Zhang Z.D."/>
        </authorList>
    </citation>
    <scope>NUCLEOTIDE SEQUENCE [LARGE SCALE GENOMIC DNA]</scope>
    <source>
        <strain evidence="3">HBUAS52074</strain>
    </source>
</reference>
<evidence type="ECO:0000259" key="1">
    <source>
        <dbReference type="PROSITE" id="PS51704"/>
    </source>
</evidence>
<dbReference type="Proteomes" id="UP000267208">
    <property type="component" value="Chromosome"/>
</dbReference>
<sequence>MLVGCCILYLLEDYYAEKIIAHRGIPTLAPENTMAAFNVVVNHEVKWIETDLSITKDEKIFVIHDDKLNRTTNQSGSIETVDSETVENADAGYWFAEKFRGEKVPTLDQLIDFLNIHKINANIELKGVVGDNANYLADRLVEEFAKALERLDEHVELIISSFNPIMLEKMYKLRPDLKYAVLFSRATLGDDWNLVMQACHAKIVHPDSAGLTETKIKQMKDYGYEINVWTVDDINRAQQLLNWGVDGIITNIADRMSFLEK</sequence>
<organism evidence="2 3">
    <name type="scientific">Companilactobacillus zhachilii</name>
    <dbReference type="NCBI Taxonomy" id="2304606"/>
    <lineage>
        <taxon>Bacteria</taxon>
        <taxon>Bacillati</taxon>
        <taxon>Bacillota</taxon>
        <taxon>Bacilli</taxon>
        <taxon>Lactobacillales</taxon>
        <taxon>Lactobacillaceae</taxon>
        <taxon>Companilactobacillus</taxon>
    </lineage>
</organism>
<dbReference type="KEGG" id="lzh:D1B17_01425"/>
<dbReference type="PANTHER" id="PTHR46211">
    <property type="entry name" value="GLYCEROPHOSPHORYL DIESTER PHOSPHODIESTERASE"/>
    <property type="match status" value="1"/>
</dbReference>
<dbReference type="InterPro" id="IPR030395">
    <property type="entry name" value="GP_PDE_dom"/>
</dbReference>
<name>A0A386PP78_9LACO</name>
<dbReference type="EMBL" id="CP031933">
    <property type="protein sequence ID" value="AYE37391.1"/>
    <property type="molecule type" value="Genomic_DNA"/>
</dbReference>
<keyword evidence="3" id="KW-1185">Reference proteome</keyword>
<dbReference type="Gene3D" id="3.20.20.190">
    <property type="entry name" value="Phosphatidylinositol (PI) phosphodiesterase"/>
    <property type="match status" value="1"/>
</dbReference>
<protein>
    <submittedName>
        <fullName evidence="2">Glycerophosphoryl diester phosphodiesterase</fullName>
    </submittedName>
</protein>
<evidence type="ECO:0000313" key="3">
    <source>
        <dbReference type="Proteomes" id="UP000267208"/>
    </source>
</evidence>
<dbReference type="PROSITE" id="PS51704">
    <property type="entry name" value="GP_PDE"/>
    <property type="match status" value="1"/>
</dbReference>
<evidence type="ECO:0000313" key="2">
    <source>
        <dbReference type="EMBL" id="AYE37391.1"/>
    </source>
</evidence>
<dbReference type="OrthoDB" id="384721at2"/>
<feature type="domain" description="GP-PDE" evidence="1">
    <location>
        <begin position="17"/>
        <end position="260"/>
    </location>
</feature>
<dbReference type="AlphaFoldDB" id="A0A386PP78"/>
<dbReference type="PANTHER" id="PTHR46211:SF14">
    <property type="entry name" value="GLYCEROPHOSPHODIESTER PHOSPHODIESTERASE"/>
    <property type="match status" value="1"/>
</dbReference>
<gene>
    <name evidence="2" type="ORF">D1B17_01425</name>
</gene>